<feature type="region of interest" description="Disordered" evidence="2">
    <location>
        <begin position="1"/>
        <end position="25"/>
    </location>
</feature>
<dbReference type="SUPFAM" id="SSF51556">
    <property type="entry name" value="Metallo-dependent hydrolases"/>
    <property type="match status" value="1"/>
</dbReference>
<keyword evidence="1" id="KW-0645">Protease</keyword>
<dbReference type="AlphaFoldDB" id="A0AAW0DZS8"/>
<keyword evidence="1" id="KW-0479">Metal-binding</keyword>
<keyword evidence="1" id="KW-0378">Hydrolase</keyword>
<comment type="similarity">
    <text evidence="1">Belongs to the metallo-dependent hydrolases superfamily. Peptidase M19 family.</text>
</comment>
<evidence type="ECO:0000256" key="1">
    <source>
        <dbReference type="RuleBase" id="RU341113"/>
    </source>
</evidence>
<keyword evidence="5" id="KW-1185">Reference proteome</keyword>
<dbReference type="PANTHER" id="PTHR10443">
    <property type="entry name" value="MICROSOMAL DIPEPTIDASE"/>
    <property type="match status" value="1"/>
</dbReference>
<protein>
    <recommendedName>
        <fullName evidence="1">Dipeptidase</fullName>
        <ecNumber evidence="1">3.4.13.19</ecNumber>
    </recommendedName>
</protein>
<dbReference type="PROSITE" id="PS51365">
    <property type="entry name" value="RENAL_DIPEPTIDASE_2"/>
    <property type="match status" value="1"/>
</dbReference>
<evidence type="ECO:0000313" key="5">
    <source>
        <dbReference type="Proteomes" id="UP001362999"/>
    </source>
</evidence>
<proteinExistence type="inferred from homology"/>
<dbReference type="InterPro" id="IPR032466">
    <property type="entry name" value="Metal_Hydrolase"/>
</dbReference>
<dbReference type="GO" id="GO:0006508">
    <property type="term" value="P:proteolysis"/>
    <property type="evidence" value="ECO:0007669"/>
    <property type="project" value="UniProtKB-KW"/>
</dbReference>
<feature type="compositionally biased region" description="Polar residues" evidence="2">
    <location>
        <begin position="1"/>
        <end position="10"/>
    </location>
</feature>
<keyword evidence="3" id="KW-0472">Membrane</keyword>
<feature type="transmembrane region" description="Helical" evidence="3">
    <location>
        <begin position="78"/>
        <end position="102"/>
    </location>
</feature>
<evidence type="ECO:0000256" key="2">
    <source>
        <dbReference type="SAM" id="MobiDB-lite"/>
    </source>
</evidence>
<keyword evidence="3" id="KW-1133">Transmembrane helix</keyword>
<organism evidence="4 5">
    <name type="scientific">Favolaschia claudopus</name>
    <dbReference type="NCBI Taxonomy" id="2862362"/>
    <lineage>
        <taxon>Eukaryota</taxon>
        <taxon>Fungi</taxon>
        <taxon>Dikarya</taxon>
        <taxon>Basidiomycota</taxon>
        <taxon>Agaricomycotina</taxon>
        <taxon>Agaricomycetes</taxon>
        <taxon>Agaricomycetidae</taxon>
        <taxon>Agaricales</taxon>
        <taxon>Marasmiineae</taxon>
        <taxon>Mycenaceae</taxon>
        <taxon>Favolaschia</taxon>
    </lineage>
</organism>
<keyword evidence="1" id="KW-0224">Dipeptidase</keyword>
<dbReference type="GO" id="GO:0070573">
    <property type="term" value="F:metallodipeptidase activity"/>
    <property type="evidence" value="ECO:0007669"/>
    <property type="project" value="InterPro"/>
</dbReference>
<keyword evidence="1" id="KW-0862">Zinc</keyword>
<dbReference type="Gene3D" id="3.20.20.140">
    <property type="entry name" value="Metal-dependent hydrolases"/>
    <property type="match status" value="1"/>
</dbReference>
<accession>A0AAW0DZS8</accession>
<dbReference type="PANTHER" id="PTHR10443:SF12">
    <property type="entry name" value="DIPEPTIDASE"/>
    <property type="match status" value="1"/>
</dbReference>
<reference evidence="4 5" key="1">
    <citation type="journal article" date="2024" name="J Genomics">
        <title>Draft genome sequencing and assembly of Favolaschia claudopus CIRM-BRFM 2984 isolated from oak limbs.</title>
        <authorList>
            <person name="Navarro D."/>
            <person name="Drula E."/>
            <person name="Chaduli D."/>
            <person name="Cazenave R."/>
            <person name="Ahrendt S."/>
            <person name="Wang J."/>
            <person name="Lipzen A."/>
            <person name="Daum C."/>
            <person name="Barry K."/>
            <person name="Grigoriev I.V."/>
            <person name="Favel A."/>
            <person name="Rosso M.N."/>
            <person name="Martin F."/>
        </authorList>
    </citation>
    <scope>NUCLEOTIDE SEQUENCE [LARGE SCALE GENOMIC DNA]</scope>
    <source>
        <strain evidence="4 5">CIRM-BRFM 2984</strain>
    </source>
</reference>
<name>A0AAW0DZS8_9AGAR</name>
<comment type="cofactor">
    <cofactor evidence="1">
        <name>Zn(2+)</name>
        <dbReference type="ChEBI" id="CHEBI:29105"/>
    </cofactor>
</comment>
<dbReference type="CDD" id="cd01301">
    <property type="entry name" value="rDP_like"/>
    <property type="match status" value="1"/>
</dbReference>
<dbReference type="EMBL" id="JAWWNJ010000004">
    <property type="protein sequence ID" value="KAK7057455.1"/>
    <property type="molecule type" value="Genomic_DNA"/>
</dbReference>
<keyword evidence="3" id="KW-0812">Transmembrane</keyword>
<dbReference type="InterPro" id="IPR008257">
    <property type="entry name" value="Pept_M19"/>
</dbReference>
<evidence type="ECO:0000256" key="3">
    <source>
        <dbReference type="SAM" id="Phobius"/>
    </source>
</evidence>
<comment type="catalytic activity">
    <reaction evidence="1">
        <text>an L-aminoacyl-L-amino acid + H2O = 2 an L-alpha-amino acid</text>
        <dbReference type="Rhea" id="RHEA:48940"/>
        <dbReference type="ChEBI" id="CHEBI:15377"/>
        <dbReference type="ChEBI" id="CHEBI:59869"/>
        <dbReference type="ChEBI" id="CHEBI:77460"/>
        <dbReference type="EC" id="3.4.13.19"/>
    </reaction>
</comment>
<dbReference type="EC" id="3.4.13.19" evidence="1"/>
<keyword evidence="1" id="KW-0482">Metalloprotease</keyword>
<gene>
    <name evidence="4" type="ORF">R3P38DRAFT_2680215</name>
</gene>
<feature type="compositionally biased region" description="Pro residues" evidence="2">
    <location>
        <begin position="13"/>
        <end position="23"/>
    </location>
</feature>
<dbReference type="Proteomes" id="UP001362999">
    <property type="component" value="Unassembled WGS sequence"/>
</dbReference>
<dbReference type="GO" id="GO:0046872">
    <property type="term" value="F:metal ion binding"/>
    <property type="evidence" value="ECO:0007669"/>
    <property type="project" value="UniProtKB-UniRule"/>
</dbReference>
<evidence type="ECO:0000313" key="4">
    <source>
        <dbReference type="EMBL" id="KAK7057455.1"/>
    </source>
</evidence>
<comment type="caution">
    <text evidence="4">The sequence shown here is derived from an EMBL/GenBank/DDBJ whole genome shotgun (WGS) entry which is preliminary data.</text>
</comment>
<sequence length="487" mass="52514">MSSRSSQGSRVPTPEPPPLPQPEPLNRAAINQMLLGLGKSYVSTQRIDDGSAQDSAHDEATPLLPRPVTMEDIGKTRAVIWTALTIIFAASLVILLIFPHILPDALAPLVGRLPKDPMKAALQILDNAPVIDGHIDLPVLLRALFANNVSAVELSEESFPGHVSIPRLRAGKVGGFFWSVYTSCADPAIEGEDFLTSTWRVRDTLEQIDVAKLTIEKYPDVFQPALGSQHIRDAISNGKIASLLGVEGGHQLGNSVAVLRQYHALGVRYVTLTHICHNAFADSCGFSPDIVPLHGGLSPLGFRLIDEMNRLGMLVDLSHTSDDTAKQALAHSKAPVIWSHSSARAVHNHVRNVPDDVLSHIGTEEGKKDGVVMVNFAPVFVAEEGNATVEAVADHVDHIAKVAGKKHVGLGSDFDGIADVPVGLEDVSKYPALIAELYKRGWNKYELAGLAGANLLRVFEGAEKVSHELREAGAVPVFDIYDKRTDL</sequence>
<dbReference type="Pfam" id="PF01244">
    <property type="entry name" value="Peptidase_M19"/>
    <property type="match status" value="1"/>
</dbReference>